<dbReference type="GO" id="GO:0005886">
    <property type="term" value="C:plasma membrane"/>
    <property type="evidence" value="ECO:0007669"/>
    <property type="project" value="TreeGrafter"/>
</dbReference>
<dbReference type="PANTHER" id="PTHR30474">
    <property type="entry name" value="CELL CYCLE PROTEIN"/>
    <property type="match status" value="1"/>
</dbReference>
<sequence length="360" mass="39751">MGKKRVDYVLLFLVLLLAMFGLFMLYSTSAYNGRVKFADSFYYLKKQFFATSVGLLPMYLVSCMDYRNLKNLAVPGYVLSLFLSAMVLLVGDSYNGSRRWLSFGPLSFQPSEYAKLAVVVLLASVISNVGDRMKSWKNMFLVLLMTLPVVGLVGTNNLSTAVIILGIAVILIFVANPRFLPFVWLGMSGCGFVGIFLGVESYRLERLAIWRNPELYEKGYQTMQGLYAIGSGGLFGMGFGESMQKLGFVPEAQNDMIFSIICEELGLMGACGVLLLFGLMIWRLMVIATHTQELFGTLLAAGVMGHILIQVILNVAVVTNTIPNTGITLPLISYGGTSVVFFMLEIGIVLSVSRDWKKEH</sequence>
<evidence type="ECO:0000256" key="1">
    <source>
        <dbReference type="ARBA" id="ARBA00004141"/>
    </source>
</evidence>
<evidence type="ECO:0000256" key="12">
    <source>
        <dbReference type="ARBA" id="ARBA00041185"/>
    </source>
</evidence>
<feature type="transmembrane region" description="Helical" evidence="17">
    <location>
        <begin position="331"/>
        <end position="352"/>
    </location>
</feature>
<dbReference type="RefSeq" id="WP_308458864.1">
    <property type="nucleotide sequence ID" value="NZ_JAJEPS010000003.1"/>
</dbReference>
<evidence type="ECO:0000256" key="9">
    <source>
        <dbReference type="ARBA" id="ARBA00032370"/>
    </source>
</evidence>
<organism evidence="18 19">
    <name type="scientific">Hominiventricola filiformis</name>
    <dbReference type="NCBI Taxonomy" id="2885352"/>
    <lineage>
        <taxon>Bacteria</taxon>
        <taxon>Bacillati</taxon>
        <taxon>Bacillota</taxon>
        <taxon>Clostridia</taxon>
        <taxon>Lachnospirales</taxon>
        <taxon>Lachnospiraceae</taxon>
        <taxon>Hominiventricola</taxon>
    </lineage>
</organism>
<evidence type="ECO:0000313" key="18">
    <source>
        <dbReference type="EMBL" id="MCC2125430.1"/>
    </source>
</evidence>
<evidence type="ECO:0000256" key="13">
    <source>
        <dbReference type="ARBA" id="ARBA00041418"/>
    </source>
</evidence>
<protein>
    <recommendedName>
        <fullName evidence="12">Probable peptidoglycan glycosyltransferase FtsW</fullName>
        <ecNumber evidence="14">2.4.99.28</ecNumber>
    </recommendedName>
    <alternativeName>
        <fullName evidence="13">Cell division protein FtsW</fullName>
    </alternativeName>
    <alternativeName>
        <fullName evidence="10">Cell wall polymerase</fullName>
    </alternativeName>
    <alternativeName>
        <fullName evidence="9">Peptidoglycan polymerase</fullName>
    </alternativeName>
</protein>
<dbReference type="GO" id="GO:0009252">
    <property type="term" value="P:peptidoglycan biosynthetic process"/>
    <property type="evidence" value="ECO:0007669"/>
    <property type="project" value="UniProtKB-KW"/>
</dbReference>
<dbReference type="GO" id="GO:0051301">
    <property type="term" value="P:cell division"/>
    <property type="evidence" value="ECO:0007669"/>
    <property type="project" value="InterPro"/>
</dbReference>
<evidence type="ECO:0000313" key="19">
    <source>
        <dbReference type="Proteomes" id="UP001198220"/>
    </source>
</evidence>
<evidence type="ECO:0000256" key="5">
    <source>
        <dbReference type="ARBA" id="ARBA00022960"/>
    </source>
</evidence>
<comment type="caution">
    <text evidence="18">The sequence shown here is derived from an EMBL/GenBank/DDBJ whole genome shotgun (WGS) entry which is preliminary data.</text>
</comment>
<reference evidence="18 19" key="1">
    <citation type="submission" date="2021-10" db="EMBL/GenBank/DDBJ databases">
        <title>Anaerobic single-cell dispensing facilitates the cultivation of human gut bacteria.</title>
        <authorList>
            <person name="Afrizal A."/>
        </authorList>
    </citation>
    <scope>NUCLEOTIDE SEQUENCE [LARGE SCALE GENOMIC DNA]</scope>
    <source>
        <strain evidence="18 19">CLA-AA-H276</strain>
    </source>
</reference>
<evidence type="ECO:0000256" key="3">
    <source>
        <dbReference type="ARBA" id="ARBA00022679"/>
    </source>
</evidence>
<accession>A0AAE3A949</accession>
<evidence type="ECO:0000256" key="16">
    <source>
        <dbReference type="ARBA" id="ARBA00049966"/>
    </source>
</evidence>
<evidence type="ECO:0000256" key="2">
    <source>
        <dbReference type="ARBA" id="ARBA00022676"/>
    </source>
</evidence>
<evidence type="ECO:0000256" key="8">
    <source>
        <dbReference type="ARBA" id="ARBA00023136"/>
    </source>
</evidence>
<name>A0AAE3A949_9FIRM</name>
<evidence type="ECO:0000256" key="6">
    <source>
        <dbReference type="ARBA" id="ARBA00022984"/>
    </source>
</evidence>
<keyword evidence="19" id="KW-1185">Reference proteome</keyword>
<evidence type="ECO:0000256" key="10">
    <source>
        <dbReference type="ARBA" id="ARBA00033270"/>
    </source>
</evidence>
<dbReference type="Pfam" id="PF01098">
    <property type="entry name" value="FTSW_RODA_SPOVE"/>
    <property type="match status" value="1"/>
</dbReference>
<dbReference type="GO" id="GO:0015648">
    <property type="term" value="F:lipid-linked peptidoglycan transporter activity"/>
    <property type="evidence" value="ECO:0007669"/>
    <property type="project" value="TreeGrafter"/>
</dbReference>
<keyword evidence="5" id="KW-0133">Cell shape</keyword>
<evidence type="ECO:0000256" key="4">
    <source>
        <dbReference type="ARBA" id="ARBA00022692"/>
    </source>
</evidence>
<dbReference type="PANTHER" id="PTHR30474:SF2">
    <property type="entry name" value="PEPTIDOGLYCAN GLYCOSYLTRANSFERASE FTSW-RELATED"/>
    <property type="match status" value="1"/>
</dbReference>
<feature type="transmembrane region" description="Helical" evidence="17">
    <location>
        <begin position="113"/>
        <end position="130"/>
    </location>
</feature>
<feature type="transmembrane region" description="Helical" evidence="17">
    <location>
        <begin position="76"/>
        <end position="93"/>
    </location>
</feature>
<evidence type="ECO:0000256" key="15">
    <source>
        <dbReference type="ARBA" id="ARBA00049902"/>
    </source>
</evidence>
<dbReference type="EMBL" id="JAJEPS010000003">
    <property type="protein sequence ID" value="MCC2125430.1"/>
    <property type="molecule type" value="Genomic_DNA"/>
</dbReference>
<dbReference type="Proteomes" id="UP001198220">
    <property type="component" value="Unassembled WGS sequence"/>
</dbReference>
<feature type="transmembrane region" description="Helical" evidence="17">
    <location>
        <begin position="257"/>
        <end position="282"/>
    </location>
</feature>
<comment type="subcellular location">
    <subcellularLocation>
        <location evidence="1">Membrane</location>
        <topology evidence="1">Multi-pass membrane protein</topology>
    </subcellularLocation>
</comment>
<evidence type="ECO:0000256" key="7">
    <source>
        <dbReference type="ARBA" id="ARBA00022989"/>
    </source>
</evidence>
<comment type="function">
    <text evidence="16">Peptidoglycan polymerase that is essential for cell division.</text>
</comment>
<feature type="transmembrane region" description="Helical" evidence="17">
    <location>
        <begin position="294"/>
        <end position="319"/>
    </location>
</feature>
<evidence type="ECO:0000256" key="11">
    <source>
        <dbReference type="ARBA" id="ARBA00038053"/>
    </source>
</evidence>
<keyword evidence="8 17" id="KW-0472">Membrane</keyword>
<feature type="transmembrane region" description="Helical" evidence="17">
    <location>
        <begin position="142"/>
        <end position="173"/>
    </location>
</feature>
<dbReference type="EC" id="2.4.99.28" evidence="14"/>
<keyword evidence="2" id="KW-0328">Glycosyltransferase</keyword>
<dbReference type="GO" id="GO:0008360">
    <property type="term" value="P:regulation of cell shape"/>
    <property type="evidence" value="ECO:0007669"/>
    <property type="project" value="UniProtKB-KW"/>
</dbReference>
<dbReference type="GO" id="GO:0032153">
    <property type="term" value="C:cell division site"/>
    <property type="evidence" value="ECO:0007669"/>
    <property type="project" value="TreeGrafter"/>
</dbReference>
<feature type="transmembrane region" description="Helical" evidence="17">
    <location>
        <begin position="220"/>
        <end position="237"/>
    </location>
</feature>
<dbReference type="InterPro" id="IPR001182">
    <property type="entry name" value="FtsW/RodA"/>
</dbReference>
<dbReference type="GO" id="GO:0008955">
    <property type="term" value="F:peptidoglycan glycosyltransferase activity"/>
    <property type="evidence" value="ECO:0007669"/>
    <property type="project" value="UniProtKB-EC"/>
</dbReference>
<feature type="transmembrane region" description="Helical" evidence="17">
    <location>
        <begin position="47"/>
        <end position="64"/>
    </location>
</feature>
<evidence type="ECO:0000256" key="14">
    <source>
        <dbReference type="ARBA" id="ARBA00044770"/>
    </source>
</evidence>
<comment type="similarity">
    <text evidence="11">Belongs to the SEDS family. FtsW subfamily.</text>
</comment>
<feature type="transmembrane region" description="Helical" evidence="17">
    <location>
        <begin position="7"/>
        <end position="27"/>
    </location>
</feature>
<dbReference type="AlphaFoldDB" id="A0AAE3A949"/>
<gene>
    <name evidence="18" type="ORF">LKD36_04465</name>
</gene>
<keyword evidence="3" id="KW-0808">Transferase</keyword>
<keyword evidence="7 17" id="KW-1133">Transmembrane helix</keyword>
<evidence type="ECO:0000256" key="17">
    <source>
        <dbReference type="SAM" id="Phobius"/>
    </source>
</evidence>
<comment type="catalytic activity">
    <reaction evidence="15">
        <text>[GlcNAc-(1-&gt;4)-Mur2Ac(oyl-L-Ala-gamma-D-Glu-L-Lys-D-Ala-D-Ala)](n)-di-trans,octa-cis-undecaprenyl diphosphate + beta-D-GlcNAc-(1-&gt;4)-Mur2Ac(oyl-L-Ala-gamma-D-Glu-L-Lys-D-Ala-D-Ala)-di-trans,octa-cis-undecaprenyl diphosphate = [GlcNAc-(1-&gt;4)-Mur2Ac(oyl-L-Ala-gamma-D-Glu-L-Lys-D-Ala-D-Ala)](n+1)-di-trans,octa-cis-undecaprenyl diphosphate + di-trans,octa-cis-undecaprenyl diphosphate + H(+)</text>
        <dbReference type="Rhea" id="RHEA:23708"/>
        <dbReference type="Rhea" id="RHEA-COMP:9602"/>
        <dbReference type="Rhea" id="RHEA-COMP:9603"/>
        <dbReference type="ChEBI" id="CHEBI:15378"/>
        <dbReference type="ChEBI" id="CHEBI:58405"/>
        <dbReference type="ChEBI" id="CHEBI:60033"/>
        <dbReference type="ChEBI" id="CHEBI:78435"/>
        <dbReference type="EC" id="2.4.99.28"/>
    </reaction>
</comment>
<feature type="transmembrane region" description="Helical" evidence="17">
    <location>
        <begin position="179"/>
        <end position="199"/>
    </location>
</feature>
<keyword evidence="4 17" id="KW-0812">Transmembrane</keyword>
<proteinExistence type="inferred from homology"/>
<keyword evidence="6" id="KW-0573">Peptidoglycan synthesis</keyword>